<evidence type="ECO:0000256" key="1">
    <source>
        <dbReference type="SAM" id="SignalP"/>
    </source>
</evidence>
<dbReference type="Proteomes" id="UP000184063">
    <property type="component" value="Unassembled WGS sequence"/>
</dbReference>
<feature type="signal peptide" evidence="1">
    <location>
        <begin position="1"/>
        <end position="23"/>
    </location>
</feature>
<dbReference type="EMBL" id="KV878244">
    <property type="protein sequence ID" value="OJZ84816.1"/>
    <property type="molecule type" value="Genomic_DNA"/>
</dbReference>
<dbReference type="AlphaFoldDB" id="A0A1M3TDJ2"/>
<protein>
    <submittedName>
        <fullName evidence="2">Uncharacterized protein</fullName>
    </submittedName>
</protein>
<organism evidence="2 3">
    <name type="scientific">Aspergillus luchuensis (strain CBS 106.47)</name>
    <dbReference type="NCBI Taxonomy" id="1137211"/>
    <lineage>
        <taxon>Eukaryota</taxon>
        <taxon>Fungi</taxon>
        <taxon>Dikarya</taxon>
        <taxon>Ascomycota</taxon>
        <taxon>Pezizomycotina</taxon>
        <taxon>Eurotiomycetes</taxon>
        <taxon>Eurotiomycetidae</taxon>
        <taxon>Eurotiales</taxon>
        <taxon>Aspergillaceae</taxon>
        <taxon>Aspergillus</taxon>
        <taxon>Aspergillus subgen. Circumdati</taxon>
    </lineage>
</organism>
<evidence type="ECO:0000313" key="3">
    <source>
        <dbReference type="Proteomes" id="UP000184063"/>
    </source>
</evidence>
<gene>
    <name evidence="2" type="ORF">ASPFODRAFT_694109</name>
</gene>
<reference evidence="3" key="1">
    <citation type="journal article" date="2017" name="Genome Biol.">
        <title>Comparative genomics reveals high biological diversity and specific adaptations in the industrially and medically important fungal genus Aspergillus.</title>
        <authorList>
            <person name="de Vries R.P."/>
            <person name="Riley R."/>
            <person name="Wiebenga A."/>
            <person name="Aguilar-Osorio G."/>
            <person name="Amillis S."/>
            <person name="Uchima C.A."/>
            <person name="Anderluh G."/>
            <person name="Asadollahi M."/>
            <person name="Askin M."/>
            <person name="Barry K."/>
            <person name="Battaglia E."/>
            <person name="Bayram O."/>
            <person name="Benocci T."/>
            <person name="Braus-Stromeyer S.A."/>
            <person name="Caldana C."/>
            <person name="Canovas D."/>
            <person name="Cerqueira G.C."/>
            <person name="Chen F."/>
            <person name="Chen W."/>
            <person name="Choi C."/>
            <person name="Clum A."/>
            <person name="Dos Santos R.A."/>
            <person name="Damasio A.R."/>
            <person name="Diallinas G."/>
            <person name="Emri T."/>
            <person name="Fekete E."/>
            <person name="Flipphi M."/>
            <person name="Freyberg S."/>
            <person name="Gallo A."/>
            <person name="Gournas C."/>
            <person name="Habgood R."/>
            <person name="Hainaut M."/>
            <person name="Harispe M.L."/>
            <person name="Henrissat B."/>
            <person name="Hilden K.S."/>
            <person name="Hope R."/>
            <person name="Hossain A."/>
            <person name="Karabika E."/>
            <person name="Karaffa L."/>
            <person name="Karanyi Z."/>
            <person name="Krasevec N."/>
            <person name="Kuo A."/>
            <person name="Kusch H."/>
            <person name="LaButti K."/>
            <person name="Lagendijk E.L."/>
            <person name="Lapidus A."/>
            <person name="Levasseur A."/>
            <person name="Lindquist E."/>
            <person name="Lipzen A."/>
            <person name="Logrieco A.F."/>
            <person name="MacCabe A."/>
            <person name="Maekelae M.R."/>
            <person name="Malavazi I."/>
            <person name="Melin P."/>
            <person name="Meyer V."/>
            <person name="Mielnichuk N."/>
            <person name="Miskei M."/>
            <person name="Molnar A.P."/>
            <person name="Mule G."/>
            <person name="Ngan C.Y."/>
            <person name="Orejas M."/>
            <person name="Orosz E."/>
            <person name="Ouedraogo J.P."/>
            <person name="Overkamp K.M."/>
            <person name="Park H.-S."/>
            <person name="Perrone G."/>
            <person name="Piumi F."/>
            <person name="Punt P.J."/>
            <person name="Ram A.F."/>
            <person name="Ramon A."/>
            <person name="Rauscher S."/>
            <person name="Record E."/>
            <person name="Riano-Pachon D.M."/>
            <person name="Robert V."/>
            <person name="Roehrig J."/>
            <person name="Ruller R."/>
            <person name="Salamov A."/>
            <person name="Salih N.S."/>
            <person name="Samson R.A."/>
            <person name="Sandor E."/>
            <person name="Sanguinetti M."/>
            <person name="Schuetze T."/>
            <person name="Sepcic K."/>
            <person name="Shelest E."/>
            <person name="Sherlock G."/>
            <person name="Sophianopoulou V."/>
            <person name="Squina F.M."/>
            <person name="Sun H."/>
            <person name="Susca A."/>
            <person name="Todd R.B."/>
            <person name="Tsang A."/>
            <person name="Unkles S.E."/>
            <person name="van de Wiele N."/>
            <person name="van Rossen-Uffink D."/>
            <person name="Oliveira J.V."/>
            <person name="Vesth T.C."/>
            <person name="Visser J."/>
            <person name="Yu J.-H."/>
            <person name="Zhou M."/>
            <person name="Andersen M.R."/>
            <person name="Archer D.B."/>
            <person name="Baker S.E."/>
            <person name="Benoit I."/>
            <person name="Brakhage A.A."/>
            <person name="Braus G.H."/>
            <person name="Fischer R."/>
            <person name="Frisvad J.C."/>
            <person name="Goldman G.H."/>
            <person name="Houbraken J."/>
            <person name="Oakley B."/>
            <person name="Pocsi I."/>
            <person name="Scazzocchio C."/>
            <person name="Seiboth B."/>
            <person name="vanKuyk P.A."/>
            <person name="Wortman J."/>
            <person name="Dyer P.S."/>
            <person name="Grigoriev I.V."/>
        </authorList>
    </citation>
    <scope>NUCLEOTIDE SEQUENCE [LARGE SCALE GENOMIC DNA]</scope>
    <source>
        <strain evidence="3">CBS 106.47</strain>
    </source>
</reference>
<feature type="chain" id="PRO_5012544599" evidence="1">
    <location>
        <begin position="24"/>
        <end position="238"/>
    </location>
</feature>
<sequence length="238" mass="26411">MSSFLDWALTVLTTTAFFKHAYGYPALQPSLLQPPVTPALPHLTPLPPDDVEYTLADNDKWPATSSLGIHYGECYYIKDVNSGKTLGSDGGVYSYYKFGSARRTFQVWNTRSFPGPADADWRYAVHDGGKFFLWDPQGSTQTNGGSWVATNLGGYTYPGFGGYWYYLHFKGYRAHTRPHRGTAVTLGIAQVEPPSPLPNYRGLKVSGDYVLNEDNEDTIDVIFVSTGCHDDENDVVDV</sequence>
<proteinExistence type="predicted"/>
<keyword evidence="1" id="KW-0732">Signal</keyword>
<accession>A0A1M3TDJ2</accession>
<dbReference type="VEuPathDB" id="FungiDB:ASPFODRAFT_694109"/>
<name>A0A1M3TDJ2_ASPLC</name>
<dbReference type="OrthoDB" id="4405978at2759"/>
<evidence type="ECO:0000313" key="2">
    <source>
        <dbReference type="EMBL" id="OJZ84816.1"/>
    </source>
</evidence>